<feature type="region of interest" description="Disordered" evidence="1">
    <location>
        <begin position="11"/>
        <end position="41"/>
    </location>
</feature>
<feature type="region of interest" description="Disordered" evidence="1">
    <location>
        <begin position="63"/>
        <end position="91"/>
    </location>
</feature>
<sequence length="91" mass="10159">MARILIPCSYSPTTGPLPTGSGFCRSPTNSAEDSPNVPRKPVPLFKLARREESGLRWLERMAKKTSENSTPKWPGHDSQLYDNPSITWSMP</sequence>
<dbReference type="AlphaFoldDB" id="A0A9W6SZ76"/>
<comment type="caution">
    <text evidence="2">The sequence shown here is derived from an EMBL/GenBank/DDBJ whole genome shotgun (WGS) entry which is preliminary data.</text>
</comment>
<organism evidence="2 3">
    <name type="scientific">Candida boidinii</name>
    <name type="common">Yeast</name>
    <dbReference type="NCBI Taxonomy" id="5477"/>
    <lineage>
        <taxon>Eukaryota</taxon>
        <taxon>Fungi</taxon>
        <taxon>Dikarya</taxon>
        <taxon>Ascomycota</taxon>
        <taxon>Saccharomycotina</taxon>
        <taxon>Pichiomycetes</taxon>
        <taxon>Pichiales</taxon>
        <taxon>Pichiaceae</taxon>
        <taxon>Ogataea</taxon>
        <taxon>Ogataea/Candida clade</taxon>
    </lineage>
</organism>
<accession>A0A9W6SZ76</accession>
<evidence type="ECO:0000313" key="3">
    <source>
        <dbReference type="Proteomes" id="UP001165120"/>
    </source>
</evidence>
<evidence type="ECO:0000256" key="1">
    <source>
        <dbReference type="SAM" id="MobiDB-lite"/>
    </source>
</evidence>
<name>A0A9W6SZ76_CANBO</name>
<keyword evidence="3" id="KW-1185">Reference proteome</keyword>
<evidence type="ECO:0000313" key="2">
    <source>
        <dbReference type="EMBL" id="GME70581.1"/>
    </source>
</evidence>
<proteinExistence type="predicted"/>
<dbReference type="EMBL" id="BSXN01000920">
    <property type="protein sequence ID" value="GME70581.1"/>
    <property type="molecule type" value="Genomic_DNA"/>
</dbReference>
<reference evidence="2" key="1">
    <citation type="submission" date="2023-04" db="EMBL/GenBank/DDBJ databases">
        <title>Candida boidinii NBRC 10035.</title>
        <authorList>
            <person name="Ichikawa N."/>
            <person name="Sato H."/>
            <person name="Tonouchi N."/>
        </authorList>
    </citation>
    <scope>NUCLEOTIDE SEQUENCE</scope>
    <source>
        <strain evidence="2">NBRC 10035</strain>
    </source>
</reference>
<feature type="compositionally biased region" description="Polar residues" evidence="1">
    <location>
        <begin position="80"/>
        <end position="91"/>
    </location>
</feature>
<dbReference type="Proteomes" id="UP001165120">
    <property type="component" value="Unassembled WGS sequence"/>
</dbReference>
<protein>
    <submittedName>
        <fullName evidence="2">Unnamed protein product</fullName>
    </submittedName>
</protein>
<gene>
    <name evidence="2" type="ORF">Cboi02_000288500</name>
</gene>